<organism evidence="2 3">
    <name type="scientific">Volucribacter amazonae</name>
    <dbReference type="NCBI Taxonomy" id="256731"/>
    <lineage>
        <taxon>Bacteria</taxon>
        <taxon>Pseudomonadati</taxon>
        <taxon>Pseudomonadota</taxon>
        <taxon>Gammaproteobacteria</taxon>
        <taxon>Pasteurellales</taxon>
        <taxon>Pasteurellaceae</taxon>
        <taxon>Volucribacter</taxon>
    </lineage>
</organism>
<evidence type="ECO:0000313" key="3">
    <source>
        <dbReference type="Proteomes" id="UP001155500"/>
    </source>
</evidence>
<dbReference type="InterPro" id="IPR036868">
    <property type="entry name" value="TusA-like_sf"/>
</dbReference>
<sequence length="70" mass="8150">MQYQLDLRQYRCPLPLLMTKQALGHLNLDDELILWLSPASAVQDFEGLCRQMGYRLQIVSAKELKIQKIC</sequence>
<evidence type="ECO:0000259" key="1">
    <source>
        <dbReference type="Pfam" id="PF01206"/>
    </source>
</evidence>
<reference evidence="2" key="1">
    <citation type="submission" date="2016-03" db="EMBL/GenBank/DDBJ databases">
        <title>Co-evolution between Pasteurellaceae and their hosts.</title>
        <authorList>
            <person name="Hansen M.J."/>
            <person name="Bojesen A.M."/>
            <person name="Planet P."/>
        </authorList>
    </citation>
    <scope>NUCLEOTIDE SEQUENCE</scope>
    <source>
        <strain evidence="2">146/S8/89</strain>
    </source>
</reference>
<dbReference type="CDD" id="cd00291">
    <property type="entry name" value="SirA_YedF_YeeD"/>
    <property type="match status" value="1"/>
</dbReference>
<protein>
    <recommendedName>
        <fullName evidence="1">UPF0033 domain-containing protein</fullName>
    </recommendedName>
</protein>
<dbReference type="SUPFAM" id="SSF64307">
    <property type="entry name" value="SirA-like"/>
    <property type="match status" value="1"/>
</dbReference>
<dbReference type="RefSeq" id="WP_279573007.1">
    <property type="nucleotide sequence ID" value="NZ_LWID01000001.1"/>
</dbReference>
<keyword evidence="3" id="KW-1185">Reference proteome</keyword>
<dbReference type="Proteomes" id="UP001155500">
    <property type="component" value="Unassembled WGS sequence"/>
</dbReference>
<gene>
    <name evidence="2" type="ORF">A6A20_08355</name>
</gene>
<comment type="caution">
    <text evidence="2">The sequence shown here is derived from an EMBL/GenBank/DDBJ whole genome shotgun (WGS) entry which is preliminary data.</text>
</comment>
<proteinExistence type="predicted"/>
<dbReference type="Gene3D" id="3.30.110.40">
    <property type="entry name" value="TusA-like domain"/>
    <property type="match status" value="1"/>
</dbReference>
<feature type="domain" description="UPF0033" evidence="1">
    <location>
        <begin position="4"/>
        <end position="60"/>
    </location>
</feature>
<evidence type="ECO:0000313" key="2">
    <source>
        <dbReference type="EMBL" id="MDG6895632.1"/>
    </source>
</evidence>
<dbReference type="InterPro" id="IPR001455">
    <property type="entry name" value="TusA-like"/>
</dbReference>
<dbReference type="Pfam" id="PF01206">
    <property type="entry name" value="TusA"/>
    <property type="match status" value="1"/>
</dbReference>
<name>A0A9X4SIG5_9PAST</name>
<dbReference type="AlphaFoldDB" id="A0A9X4SIG5"/>
<dbReference type="EMBL" id="LWID01000001">
    <property type="protein sequence ID" value="MDG6895632.1"/>
    <property type="molecule type" value="Genomic_DNA"/>
</dbReference>
<accession>A0A9X4SIG5</accession>